<evidence type="ECO:0000256" key="4">
    <source>
        <dbReference type="ARBA" id="ARBA00022827"/>
    </source>
</evidence>
<dbReference type="OrthoDB" id="246701at2"/>
<evidence type="ECO:0000256" key="1">
    <source>
        <dbReference type="ARBA" id="ARBA00001974"/>
    </source>
</evidence>
<comment type="caution">
    <text evidence="10">The sequence shown here is derived from an EMBL/GenBank/DDBJ whole genome shotgun (WGS) entry which is preliminary data.</text>
</comment>
<evidence type="ECO:0000256" key="3">
    <source>
        <dbReference type="ARBA" id="ARBA00022630"/>
    </source>
</evidence>
<evidence type="ECO:0000256" key="8">
    <source>
        <dbReference type="ARBA" id="ARBA00049547"/>
    </source>
</evidence>
<comment type="similarity">
    <text evidence="2">Belongs to the DAMOX/DASOX family.</text>
</comment>
<dbReference type="RefSeq" id="WP_131452460.1">
    <property type="nucleotide sequence ID" value="NZ_BMJK01000001.1"/>
</dbReference>
<name>A0A844ZZL4_9SPHN</name>
<proteinExistence type="inferred from homology"/>
<gene>
    <name evidence="10" type="ORF">GRI62_05995</name>
</gene>
<evidence type="ECO:0000259" key="9">
    <source>
        <dbReference type="Pfam" id="PF01266"/>
    </source>
</evidence>
<accession>A0A844ZZL4</accession>
<reference evidence="10 11" key="1">
    <citation type="submission" date="2019-12" db="EMBL/GenBank/DDBJ databases">
        <title>Genomic-based taxomic classification of the family Erythrobacteraceae.</title>
        <authorList>
            <person name="Xu L."/>
        </authorList>
    </citation>
    <scope>NUCLEOTIDE SEQUENCE [LARGE SCALE GENOMIC DNA]</scope>
    <source>
        <strain evidence="10 11">RC4-10-4</strain>
    </source>
</reference>
<evidence type="ECO:0000256" key="2">
    <source>
        <dbReference type="ARBA" id="ARBA00006730"/>
    </source>
</evidence>
<evidence type="ECO:0000313" key="10">
    <source>
        <dbReference type="EMBL" id="MXO93158.1"/>
    </source>
</evidence>
<dbReference type="GO" id="GO:0005737">
    <property type="term" value="C:cytoplasm"/>
    <property type="evidence" value="ECO:0007669"/>
    <property type="project" value="TreeGrafter"/>
</dbReference>
<keyword evidence="4" id="KW-0274">FAD</keyword>
<dbReference type="GO" id="GO:0003884">
    <property type="term" value="F:D-amino-acid oxidase activity"/>
    <property type="evidence" value="ECO:0007669"/>
    <property type="project" value="UniProtKB-EC"/>
</dbReference>
<protein>
    <recommendedName>
        <fullName evidence="7">D-amino-acid oxidase</fullName>
        <ecNumber evidence="6">1.4.3.3</ecNumber>
    </recommendedName>
</protein>
<dbReference type="EMBL" id="WTYH01000001">
    <property type="protein sequence ID" value="MXO93158.1"/>
    <property type="molecule type" value="Genomic_DNA"/>
</dbReference>
<dbReference type="SUPFAM" id="SSF51971">
    <property type="entry name" value="Nucleotide-binding domain"/>
    <property type="match status" value="1"/>
</dbReference>
<dbReference type="InterPro" id="IPR006076">
    <property type="entry name" value="FAD-dep_OxRdtase"/>
</dbReference>
<keyword evidence="11" id="KW-1185">Reference proteome</keyword>
<comment type="catalytic activity">
    <reaction evidence="8">
        <text>a D-alpha-amino acid + O2 + H2O = a 2-oxocarboxylate + H2O2 + NH4(+)</text>
        <dbReference type="Rhea" id="RHEA:21816"/>
        <dbReference type="ChEBI" id="CHEBI:15377"/>
        <dbReference type="ChEBI" id="CHEBI:15379"/>
        <dbReference type="ChEBI" id="CHEBI:16240"/>
        <dbReference type="ChEBI" id="CHEBI:28938"/>
        <dbReference type="ChEBI" id="CHEBI:35179"/>
        <dbReference type="ChEBI" id="CHEBI:59871"/>
        <dbReference type="EC" id="1.4.3.3"/>
    </reaction>
    <physiologicalReaction direction="left-to-right" evidence="8">
        <dbReference type="Rhea" id="RHEA:21817"/>
    </physiologicalReaction>
</comment>
<dbReference type="PANTHER" id="PTHR11530:SF11">
    <property type="entry name" value="D-ASPARTATE OXIDASE"/>
    <property type="match status" value="1"/>
</dbReference>
<dbReference type="EC" id="1.4.3.3" evidence="6"/>
<keyword evidence="3" id="KW-0285">Flavoprotein</keyword>
<evidence type="ECO:0000256" key="6">
    <source>
        <dbReference type="ARBA" id="ARBA00039101"/>
    </source>
</evidence>
<dbReference type="GO" id="GO:0019478">
    <property type="term" value="P:D-amino acid catabolic process"/>
    <property type="evidence" value="ECO:0007669"/>
    <property type="project" value="TreeGrafter"/>
</dbReference>
<evidence type="ECO:0000256" key="7">
    <source>
        <dbReference type="ARBA" id="ARBA00039751"/>
    </source>
</evidence>
<dbReference type="PROSITE" id="PS51318">
    <property type="entry name" value="TAT"/>
    <property type="match status" value="1"/>
</dbReference>
<evidence type="ECO:0000256" key="5">
    <source>
        <dbReference type="ARBA" id="ARBA00023002"/>
    </source>
</evidence>
<dbReference type="InterPro" id="IPR006311">
    <property type="entry name" value="TAT_signal"/>
</dbReference>
<dbReference type="Gene3D" id="3.40.50.720">
    <property type="entry name" value="NAD(P)-binding Rossmann-like Domain"/>
    <property type="match status" value="2"/>
</dbReference>
<dbReference type="InterPro" id="IPR006181">
    <property type="entry name" value="D-amino_acid_oxidase_CS"/>
</dbReference>
<keyword evidence="5" id="KW-0560">Oxidoreductase</keyword>
<dbReference type="GO" id="GO:0071949">
    <property type="term" value="F:FAD binding"/>
    <property type="evidence" value="ECO:0007669"/>
    <property type="project" value="InterPro"/>
</dbReference>
<comment type="cofactor">
    <cofactor evidence="1">
        <name>FAD</name>
        <dbReference type="ChEBI" id="CHEBI:57692"/>
    </cofactor>
</comment>
<dbReference type="Proteomes" id="UP000460626">
    <property type="component" value="Unassembled WGS sequence"/>
</dbReference>
<dbReference type="Gene3D" id="3.30.9.10">
    <property type="entry name" value="D-Amino Acid Oxidase, subunit A, domain 2"/>
    <property type="match status" value="1"/>
</dbReference>
<dbReference type="PROSITE" id="PS00677">
    <property type="entry name" value="DAO"/>
    <property type="match status" value="1"/>
</dbReference>
<dbReference type="InterPro" id="IPR023209">
    <property type="entry name" value="DAO"/>
</dbReference>
<dbReference type="AlphaFoldDB" id="A0A844ZZL4"/>
<dbReference type="Pfam" id="PF01266">
    <property type="entry name" value="DAO"/>
    <property type="match status" value="1"/>
</dbReference>
<organism evidence="10 11">
    <name type="scientific">Aurantiacibacter arachoides</name>
    <dbReference type="NCBI Taxonomy" id="1850444"/>
    <lineage>
        <taxon>Bacteria</taxon>
        <taxon>Pseudomonadati</taxon>
        <taxon>Pseudomonadota</taxon>
        <taxon>Alphaproteobacteria</taxon>
        <taxon>Sphingomonadales</taxon>
        <taxon>Erythrobacteraceae</taxon>
        <taxon>Aurantiacibacter</taxon>
    </lineage>
</organism>
<feature type="domain" description="FAD dependent oxidoreductase" evidence="9">
    <location>
        <begin position="112"/>
        <end position="382"/>
    </location>
</feature>
<dbReference type="PANTHER" id="PTHR11530">
    <property type="entry name" value="D-AMINO ACID OXIDASE"/>
    <property type="match status" value="1"/>
</dbReference>
<sequence length="383" mass="41496">MSGPGIDRRHLLVGGGAGLLTACAPAVVSRPGLAVPVTTPALAPIRFDPARLMRVTVCLRPFRAAGPRLEAERMADKLVVHNYGHGGSGWSLSWGCAEEAATLALSGEARLVAVIGAGVIGITTALRLVQAGAQVTLYAAELLPDTRSARATGVWSPSSRIGLTSAMDDAARARWESWARRSWTVHQQYVGLSGNPVEFLTQYNFSGGEEPDVSPARPWAHLGSRLRDINPRWPMLEGAASPFAPHDVRSGETMVFNVSEYADRLQAAFLAHGGKMVRRRFPDRAAILALAEPVVVHCTGYGAREVWGDESLVPVRGQINWLMPQPDARYAIYYDAVQAVSRRDGVVVQYLGPNDDWGYGDPEEVPDPAETTRALSRLRRLFT</sequence>
<evidence type="ECO:0000313" key="11">
    <source>
        <dbReference type="Proteomes" id="UP000460626"/>
    </source>
</evidence>